<evidence type="ECO:0000313" key="2">
    <source>
        <dbReference type="Proteomes" id="UP000236291"/>
    </source>
</evidence>
<dbReference type="Proteomes" id="UP000236291">
    <property type="component" value="Unassembled WGS sequence"/>
</dbReference>
<dbReference type="AlphaFoldDB" id="A0A2K3NGQ8"/>
<proteinExistence type="predicted"/>
<comment type="caution">
    <text evidence="1">The sequence shown here is derived from an EMBL/GenBank/DDBJ whole genome shotgun (WGS) entry which is preliminary data.</text>
</comment>
<name>A0A2K3NGQ8_TRIPR</name>
<gene>
    <name evidence="1" type="ORF">L195_g025519</name>
</gene>
<reference evidence="1 2" key="2">
    <citation type="journal article" date="2017" name="Front. Plant Sci.">
        <title>Gene Classification and Mining of Molecular Markers Useful in Red Clover (Trifolium pratense) Breeding.</title>
        <authorList>
            <person name="Istvanek J."/>
            <person name="Dluhosova J."/>
            <person name="Dluhos P."/>
            <person name="Patkova L."/>
            <person name="Nedelnik J."/>
            <person name="Repkova J."/>
        </authorList>
    </citation>
    <scope>NUCLEOTIDE SEQUENCE [LARGE SCALE GENOMIC DNA]</scope>
    <source>
        <strain evidence="2">cv. Tatra</strain>
        <tissue evidence="1">Young leaves</tissue>
    </source>
</reference>
<reference evidence="1 2" key="1">
    <citation type="journal article" date="2014" name="Am. J. Bot.">
        <title>Genome assembly and annotation for red clover (Trifolium pratense; Fabaceae).</title>
        <authorList>
            <person name="Istvanek J."/>
            <person name="Jaros M."/>
            <person name="Krenek A."/>
            <person name="Repkova J."/>
        </authorList>
    </citation>
    <scope>NUCLEOTIDE SEQUENCE [LARGE SCALE GENOMIC DNA]</scope>
    <source>
        <strain evidence="2">cv. Tatra</strain>
        <tissue evidence="1">Young leaves</tissue>
    </source>
</reference>
<organism evidence="1 2">
    <name type="scientific">Trifolium pratense</name>
    <name type="common">Red clover</name>
    <dbReference type="NCBI Taxonomy" id="57577"/>
    <lineage>
        <taxon>Eukaryota</taxon>
        <taxon>Viridiplantae</taxon>
        <taxon>Streptophyta</taxon>
        <taxon>Embryophyta</taxon>
        <taxon>Tracheophyta</taxon>
        <taxon>Spermatophyta</taxon>
        <taxon>Magnoliopsida</taxon>
        <taxon>eudicotyledons</taxon>
        <taxon>Gunneridae</taxon>
        <taxon>Pentapetalae</taxon>
        <taxon>rosids</taxon>
        <taxon>fabids</taxon>
        <taxon>Fabales</taxon>
        <taxon>Fabaceae</taxon>
        <taxon>Papilionoideae</taxon>
        <taxon>50 kb inversion clade</taxon>
        <taxon>NPAAA clade</taxon>
        <taxon>Hologalegina</taxon>
        <taxon>IRL clade</taxon>
        <taxon>Trifolieae</taxon>
        <taxon>Trifolium</taxon>
    </lineage>
</organism>
<accession>A0A2K3NGQ8</accession>
<sequence>MYNYSTSKEHVSQCWLIHVFHKKYIPDTAMAIAGIATVVMPNVVAAV</sequence>
<dbReference type="EMBL" id="ASHM01021060">
    <property type="protein sequence ID" value="PNY02214.1"/>
    <property type="molecule type" value="Genomic_DNA"/>
</dbReference>
<evidence type="ECO:0000313" key="1">
    <source>
        <dbReference type="EMBL" id="PNY02214.1"/>
    </source>
</evidence>
<protein>
    <submittedName>
        <fullName evidence="1">Uncharacterized protein</fullName>
    </submittedName>
</protein>